<dbReference type="PANTHER" id="PTHR46124:SF2">
    <property type="entry name" value="D-AMINOACYL-TRNA DEACYLASE"/>
    <property type="match status" value="1"/>
</dbReference>
<sequence length="290" mass="31492">MADRHSLESSELQSAQAELPPDPVPLSVTTVDAHCHLDIFTEGGPAGAGVRAALDRAKAVGIDRVVQVGCDLPSSRYSVECAIAFPGEVVAAIALHPNDAPRLPDLEGALAEIEKLAEHPRVRAIGETGLDHFRTPPEKRDVQEYSFRRHIALAKKLGKTLMIHDREAHDDVLRVLEEEGAPERVVFHCYSGDAAMAQVCAARGYVLSFAGTLTFKNAPQLREALAVIPADQFLVETDAPFLTPVPYRGKPNAPYLIPHTVRLMAEIRGVSEEEIARVTSATAERLFGPF</sequence>
<evidence type="ECO:0000256" key="1">
    <source>
        <dbReference type="ARBA" id="ARBA00022723"/>
    </source>
</evidence>
<protein>
    <submittedName>
        <fullName evidence="3">Unannotated protein</fullName>
    </submittedName>
</protein>
<keyword evidence="1" id="KW-0479">Metal-binding</keyword>
<dbReference type="GO" id="GO:0004536">
    <property type="term" value="F:DNA nuclease activity"/>
    <property type="evidence" value="ECO:0007669"/>
    <property type="project" value="InterPro"/>
</dbReference>
<dbReference type="SUPFAM" id="SSF51556">
    <property type="entry name" value="Metallo-dependent hydrolases"/>
    <property type="match status" value="1"/>
</dbReference>
<dbReference type="InterPro" id="IPR001130">
    <property type="entry name" value="TatD-like"/>
</dbReference>
<proteinExistence type="predicted"/>
<dbReference type="PANTHER" id="PTHR46124">
    <property type="entry name" value="D-AMINOACYL-TRNA DEACYLASE"/>
    <property type="match status" value="1"/>
</dbReference>
<dbReference type="GO" id="GO:0016788">
    <property type="term" value="F:hydrolase activity, acting on ester bonds"/>
    <property type="evidence" value="ECO:0007669"/>
    <property type="project" value="InterPro"/>
</dbReference>
<dbReference type="PIRSF" id="PIRSF005902">
    <property type="entry name" value="DNase_TatD"/>
    <property type="match status" value="1"/>
</dbReference>
<feature type="region of interest" description="Disordered" evidence="2">
    <location>
        <begin position="1"/>
        <end position="24"/>
    </location>
</feature>
<gene>
    <name evidence="3" type="ORF">UFOPK2342_00236</name>
    <name evidence="4" type="ORF">UFOPK2423_00477</name>
    <name evidence="5" type="ORF">UFOPK3266_00042</name>
    <name evidence="6" type="ORF">UFOPK4367_00633</name>
</gene>
<dbReference type="GO" id="GO:0005829">
    <property type="term" value="C:cytosol"/>
    <property type="evidence" value="ECO:0007669"/>
    <property type="project" value="TreeGrafter"/>
</dbReference>
<evidence type="ECO:0000313" key="4">
    <source>
        <dbReference type="EMBL" id="CAB4689545.1"/>
    </source>
</evidence>
<accession>A0A6J6M144</accession>
<evidence type="ECO:0000256" key="2">
    <source>
        <dbReference type="SAM" id="MobiDB-lite"/>
    </source>
</evidence>
<evidence type="ECO:0000313" key="3">
    <source>
        <dbReference type="EMBL" id="CAB4667721.1"/>
    </source>
</evidence>
<dbReference type="FunFam" id="3.20.20.140:FF:000048">
    <property type="entry name" value="AraC family transcriptional regulator"/>
    <property type="match status" value="1"/>
</dbReference>
<dbReference type="EMBL" id="CAEZXB010000002">
    <property type="protein sequence ID" value="CAB4667721.1"/>
    <property type="molecule type" value="Genomic_DNA"/>
</dbReference>
<evidence type="ECO:0000313" key="6">
    <source>
        <dbReference type="EMBL" id="CAB5074670.1"/>
    </source>
</evidence>
<name>A0A6J6M144_9ZZZZ</name>
<dbReference type="AlphaFoldDB" id="A0A6J6M144"/>
<dbReference type="InterPro" id="IPR032466">
    <property type="entry name" value="Metal_Hydrolase"/>
</dbReference>
<reference evidence="3" key="1">
    <citation type="submission" date="2020-05" db="EMBL/GenBank/DDBJ databases">
        <authorList>
            <person name="Chiriac C."/>
            <person name="Salcher M."/>
            <person name="Ghai R."/>
            <person name="Kavagutti S V."/>
        </authorList>
    </citation>
    <scope>NUCLEOTIDE SEQUENCE</scope>
</reference>
<dbReference type="Gene3D" id="3.20.20.140">
    <property type="entry name" value="Metal-dependent hydrolases"/>
    <property type="match status" value="1"/>
</dbReference>
<dbReference type="GO" id="GO:0046872">
    <property type="term" value="F:metal ion binding"/>
    <property type="evidence" value="ECO:0007669"/>
    <property type="project" value="UniProtKB-KW"/>
</dbReference>
<dbReference type="EMBL" id="CAFBAA010000001">
    <property type="protein sequence ID" value="CAB4840040.1"/>
    <property type="molecule type" value="Genomic_DNA"/>
</dbReference>
<evidence type="ECO:0000313" key="5">
    <source>
        <dbReference type="EMBL" id="CAB4840040.1"/>
    </source>
</evidence>
<dbReference type="InterPro" id="IPR015991">
    <property type="entry name" value="TatD/YcfH-like"/>
</dbReference>
<dbReference type="CDD" id="cd01310">
    <property type="entry name" value="TatD_DNAse"/>
    <property type="match status" value="1"/>
</dbReference>
<dbReference type="EMBL" id="CAFBRC010000032">
    <property type="protein sequence ID" value="CAB5074670.1"/>
    <property type="molecule type" value="Genomic_DNA"/>
</dbReference>
<organism evidence="3">
    <name type="scientific">freshwater metagenome</name>
    <dbReference type="NCBI Taxonomy" id="449393"/>
    <lineage>
        <taxon>unclassified sequences</taxon>
        <taxon>metagenomes</taxon>
        <taxon>ecological metagenomes</taxon>
    </lineage>
</organism>
<dbReference type="NCBIfam" id="TIGR00010">
    <property type="entry name" value="YchF/TatD family DNA exonuclease"/>
    <property type="match status" value="1"/>
</dbReference>
<dbReference type="EMBL" id="CAEZXN010000007">
    <property type="protein sequence ID" value="CAB4689545.1"/>
    <property type="molecule type" value="Genomic_DNA"/>
</dbReference>
<dbReference type="Pfam" id="PF01026">
    <property type="entry name" value="TatD_DNase"/>
    <property type="match status" value="1"/>
</dbReference>